<dbReference type="KEGG" id="dsc:ABOD76_02695"/>
<gene>
    <name evidence="1" type="ORF">ABOD76_02695</name>
</gene>
<proteinExistence type="predicted"/>
<geneLocation type="plasmid" evidence="1">
    <name>pDson01</name>
</geneLocation>
<dbReference type="RefSeq" id="WP_350241212.1">
    <property type="nucleotide sequence ID" value="NZ_CP158297.1"/>
</dbReference>
<reference evidence="1" key="1">
    <citation type="submission" date="2024-06" db="EMBL/GenBank/DDBJ databases">
        <title>Draft Genome Sequence of Deinococcus sonorensis Type Strain KR-87, a Biofilm Producing Representative of the Genus Deinococcus.</title>
        <authorList>
            <person name="Boren L.S."/>
            <person name="Grosso R.A."/>
            <person name="Hugenberg-Cox A.N."/>
            <person name="Hill J.T.E."/>
            <person name="Albert C.M."/>
            <person name="Tuohy J.M."/>
        </authorList>
    </citation>
    <scope>NUCLEOTIDE SEQUENCE</scope>
    <source>
        <strain evidence="1">KR-87</strain>
        <plasmid evidence="1">pDson01</plasmid>
    </source>
</reference>
<dbReference type="EMBL" id="CP158297">
    <property type="protein sequence ID" value="XBV83612.1"/>
    <property type="molecule type" value="Genomic_DNA"/>
</dbReference>
<accession>A0AAU7U562</accession>
<protein>
    <submittedName>
        <fullName evidence="1">YdeI/OmpD-associated family protein</fullName>
    </submittedName>
</protein>
<evidence type="ECO:0000313" key="1">
    <source>
        <dbReference type="EMBL" id="XBV83612.1"/>
    </source>
</evidence>
<dbReference type="AlphaFoldDB" id="A0AAU7U562"/>
<dbReference type="Pfam" id="PF13376">
    <property type="entry name" value="OmdA"/>
    <property type="match status" value="1"/>
</dbReference>
<organism evidence="1">
    <name type="scientific">Deinococcus sonorensis KR-87</name>
    <dbReference type="NCBI Taxonomy" id="694439"/>
    <lineage>
        <taxon>Bacteria</taxon>
        <taxon>Thermotogati</taxon>
        <taxon>Deinococcota</taxon>
        <taxon>Deinococci</taxon>
        <taxon>Deinococcales</taxon>
        <taxon>Deinococcaceae</taxon>
        <taxon>Deinococcus</taxon>
    </lineage>
</organism>
<name>A0AAU7U562_9DEIO</name>
<keyword evidence="1" id="KW-0614">Plasmid</keyword>
<sequence length="196" mass="22357">MGGATQGRQATEHHAFETIEQLEAWLSENHAAKTELWVRIFKKGSGTPTVTWDDCVVAALAWGWIDGQRNALDEVSFVQRLTPRRPKSSWSTRNCDLADRLIAEGRMQPPGLAHVQAAREDGRWAQAYSGAADMVIPEDFLAALHLNEVAEQRFATLKRTALYRIYYRLQTARRPETRRKRILEMVAQLERGETIR</sequence>